<evidence type="ECO:0000313" key="4">
    <source>
        <dbReference type="Proteomes" id="UP000245207"/>
    </source>
</evidence>
<dbReference type="GO" id="GO:0032259">
    <property type="term" value="P:methylation"/>
    <property type="evidence" value="ECO:0007669"/>
    <property type="project" value="UniProtKB-KW"/>
</dbReference>
<dbReference type="Proteomes" id="UP000245207">
    <property type="component" value="Unassembled WGS sequence"/>
</dbReference>
<dbReference type="STRING" id="35608.A0A2U1N4N4"/>
<dbReference type="OrthoDB" id="1671556at2759"/>
<evidence type="ECO:0000256" key="2">
    <source>
        <dbReference type="ARBA" id="ARBA00023180"/>
    </source>
</evidence>
<dbReference type="GO" id="GO:0008168">
    <property type="term" value="F:methyltransferase activity"/>
    <property type="evidence" value="ECO:0007669"/>
    <property type="project" value="UniProtKB-KW"/>
</dbReference>
<evidence type="ECO:0000313" key="3">
    <source>
        <dbReference type="EMBL" id="PWA68456.1"/>
    </source>
</evidence>
<name>A0A2U1N4N4_ARTAN</name>
<dbReference type="EMBL" id="PKPP01003630">
    <property type="protein sequence ID" value="PWA68456.1"/>
    <property type="molecule type" value="Genomic_DNA"/>
</dbReference>
<keyword evidence="1 3" id="KW-0489">Methyltransferase</keyword>
<evidence type="ECO:0000256" key="1">
    <source>
        <dbReference type="ARBA" id="ARBA00022603"/>
    </source>
</evidence>
<dbReference type="Pfam" id="PF03141">
    <property type="entry name" value="Methyltransf_29"/>
    <property type="match status" value="1"/>
</dbReference>
<keyword evidence="2" id="KW-0325">Glycoprotein</keyword>
<organism evidence="3 4">
    <name type="scientific">Artemisia annua</name>
    <name type="common">Sweet wormwood</name>
    <dbReference type="NCBI Taxonomy" id="35608"/>
    <lineage>
        <taxon>Eukaryota</taxon>
        <taxon>Viridiplantae</taxon>
        <taxon>Streptophyta</taxon>
        <taxon>Embryophyta</taxon>
        <taxon>Tracheophyta</taxon>
        <taxon>Spermatophyta</taxon>
        <taxon>Magnoliopsida</taxon>
        <taxon>eudicotyledons</taxon>
        <taxon>Gunneridae</taxon>
        <taxon>Pentapetalae</taxon>
        <taxon>asterids</taxon>
        <taxon>campanulids</taxon>
        <taxon>Asterales</taxon>
        <taxon>Asteraceae</taxon>
        <taxon>Asteroideae</taxon>
        <taxon>Anthemideae</taxon>
        <taxon>Artemisiinae</taxon>
        <taxon>Artemisia</taxon>
    </lineage>
</organism>
<dbReference type="InterPro" id="IPR004159">
    <property type="entry name" value="Put_SAM_MeTrfase"/>
</dbReference>
<sequence length="147" mass="16623">MSKLTNGMCWKRLAYYKDRLTQVGASMHTEPTSNECYENVQGNAPPLCENNDDPDAIWQGFLDSVETSSNVYGEWAVFSTIDEMAEEWRTSLEKAVLGIVVLYTTGGFCQPSNVSNTQSLPFNVQNVYKVVQLRKGRRLSGYVRMTF</sequence>
<protein>
    <submittedName>
        <fullName evidence="3">S-adenosyl-L-methionine-dependent methyltransferase</fullName>
    </submittedName>
</protein>
<gene>
    <name evidence="3" type="ORF">CTI12_AA284630</name>
</gene>
<proteinExistence type="predicted"/>
<comment type="caution">
    <text evidence="3">The sequence shown here is derived from an EMBL/GenBank/DDBJ whole genome shotgun (WGS) entry which is preliminary data.</text>
</comment>
<keyword evidence="4" id="KW-1185">Reference proteome</keyword>
<reference evidence="3 4" key="1">
    <citation type="journal article" date="2018" name="Mol. Plant">
        <title>The genome of Artemisia annua provides insight into the evolution of Asteraceae family and artemisinin biosynthesis.</title>
        <authorList>
            <person name="Shen Q."/>
            <person name="Zhang L."/>
            <person name="Liao Z."/>
            <person name="Wang S."/>
            <person name="Yan T."/>
            <person name="Shi P."/>
            <person name="Liu M."/>
            <person name="Fu X."/>
            <person name="Pan Q."/>
            <person name="Wang Y."/>
            <person name="Lv Z."/>
            <person name="Lu X."/>
            <person name="Zhang F."/>
            <person name="Jiang W."/>
            <person name="Ma Y."/>
            <person name="Chen M."/>
            <person name="Hao X."/>
            <person name="Li L."/>
            <person name="Tang Y."/>
            <person name="Lv G."/>
            <person name="Zhou Y."/>
            <person name="Sun X."/>
            <person name="Brodelius P.E."/>
            <person name="Rose J.K.C."/>
            <person name="Tang K."/>
        </authorList>
    </citation>
    <scope>NUCLEOTIDE SEQUENCE [LARGE SCALE GENOMIC DNA]</scope>
    <source>
        <strain evidence="4">cv. Huhao1</strain>
        <tissue evidence="3">Leaf</tissue>
    </source>
</reference>
<dbReference type="AlphaFoldDB" id="A0A2U1N4N4"/>
<accession>A0A2U1N4N4</accession>
<keyword evidence="3" id="KW-0808">Transferase</keyword>